<evidence type="ECO:0000313" key="2">
    <source>
        <dbReference type="EMBL" id="KFM17245.1"/>
    </source>
</evidence>
<protein>
    <recommendedName>
        <fullName evidence="4">Blue copper domain-containing protein</fullName>
    </recommendedName>
</protein>
<proteinExistence type="predicted"/>
<dbReference type="AlphaFoldDB" id="A0A087RUU1"/>
<comment type="caution">
    <text evidence="2">The sequence shown here is derived from an EMBL/GenBank/DDBJ whole genome shotgun (WGS) entry which is preliminary data.</text>
</comment>
<reference evidence="2 3" key="1">
    <citation type="submission" date="2014-06" db="EMBL/GenBank/DDBJ databases">
        <authorList>
            <person name="Ngugi D.K."/>
            <person name="Blom J."/>
            <person name="Alam I."/>
            <person name="Rashid M."/>
            <person name="Baalawi W."/>
            <person name="Zhang G."/>
            <person name="Hikmawan T."/>
            <person name="Guan Y."/>
            <person name="Antunes A."/>
            <person name="Siam R."/>
            <person name="El-Dorry H."/>
            <person name="Bajic V."/>
            <person name="Stingl U."/>
        </authorList>
    </citation>
    <scope>NUCLEOTIDE SEQUENCE [LARGE SCALE GENOMIC DNA]</scope>
    <source>
        <strain evidence="2">SCGC AAA799-P11</strain>
    </source>
</reference>
<keyword evidence="1" id="KW-0472">Membrane</keyword>
<gene>
    <name evidence="2" type="ORF">AAA799P11_01363</name>
</gene>
<keyword evidence="1" id="KW-0812">Transmembrane</keyword>
<dbReference type="EMBL" id="JOSZ01000035">
    <property type="protein sequence ID" value="KFM17245.1"/>
    <property type="molecule type" value="Genomic_DNA"/>
</dbReference>
<organism evidence="2 3">
    <name type="scientific">Marine Group I thaumarchaeote SCGC AAA799-P11</name>
    <dbReference type="NCBI Taxonomy" id="1502295"/>
    <lineage>
        <taxon>Archaea</taxon>
        <taxon>Nitrososphaerota</taxon>
        <taxon>Marine Group I</taxon>
    </lineage>
</organism>
<dbReference type="NCBIfam" id="TIGR04296">
    <property type="entry name" value="PEFG-CTERM"/>
    <property type="match status" value="1"/>
</dbReference>
<evidence type="ECO:0008006" key="4">
    <source>
        <dbReference type="Google" id="ProtNLM"/>
    </source>
</evidence>
<dbReference type="PATRIC" id="fig|1502295.3.peg.1298"/>
<evidence type="ECO:0000256" key="1">
    <source>
        <dbReference type="SAM" id="Phobius"/>
    </source>
</evidence>
<evidence type="ECO:0000313" key="3">
    <source>
        <dbReference type="Proteomes" id="UP000029387"/>
    </source>
</evidence>
<dbReference type="Proteomes" id="UP000029387">
    <property type="component" value="Unassembled WGS sequence"/>
</dbReference>
<keyword evidence="3" id="KW-1185">Reference proteome</keyword>
<sequence>MGIDTISSVDVAGKEISISVEMPMYFENEQEQITITAINKESDEPAKNVTFLIGLFHSNEMIFRNYFFTENGVLPIKVSSQEKYDNFVINGEQDSLLGAYHGTESSPIEIAGPVFDSGGLYTFEIEVRTIDEPTNIIEDSGVYRADLTIVETTSHPQKDAEGNDVQFRLKSYFDQIQNFQYDPEAKQVTFEMPFDWGESSMSHVSVVHEEVHFPKDFVEFLTPSYSGYANGIELFKSSVSIDDYTEEDERIVHFVLLQDHLRFIKNEMKKLDEPLPDKIVFTLSTSEKPSFPLEAYTKSEDFKVNLSWDPVDLEPGVETNFVFTIRDGWTNEPLRNSDCAFVIIQNGEEIHRISGVAQVGGEFEKYTFAEDQTGPTIIKFENIRNTGQETEFGMVVAPEFGTIALLVLIVSIASVIFVTRKNSFRLQQV</sequence>
<accession>A0A087RUU1</accession>
<dbReference type="InterPro" id="IPR027560">
    <property type="entry name" value="PEFG-CTERM"/>
</dbReference>
<name>A0A087RUU1_9ARCH</name>
<feature type="transmembrane region" description="Helical" evidence="1">
    <location>
        <begin position="400"/>
        <end position="419"/>
    </location>
</feature>
<keyword evidence="1" id="KW-1133">Transmembrane helix</keyword>